<organism evidence="2 3">
    <name type="scientific">Hydrogenispora ethanolica</name>
    <dbReference type="NCBI Taxonomy" id="1082276"/>
    <lineage>
        <taxon>Bacteria</taxon>
        <taxon>Bacillati</taxon>
        <taxon>Bacillota</taxon>
        <taxon>Hydrogenispora</taxon>
    </lineage>
</organism>
<evidence type="ECO:0000313" key="3">
    <source>
        <dbReference type="Proteomes" id="UP000295008"/>
    </source>
</evidence>
<dbReference type="EMBL" id="SLUN01000025">
    <property type="protein sequence ID" value="TCL62441.1"/>
    <property type="molecule type" value="Genomic_DNA"/>
</dbReference>
<evidence type="ECO:0000256" key="1">
    <source>
        <dbReference type="SAM" id="MobiDB-lite"/>
    </source>
</evidence>
<sequence length="197" mass="20950">MRGTAASSVRNVAAVLFSSESLPLDAIFHRIPRERTGRASESGRLASPEAADCTERERPTRALHVSFLPSTRAKVARGRMAAAPPGAAVAPSRVTDVWIRGSIAPARAYNARMYAGAAPVRAVQAVPGAAGTRIRGGVAHVLSSRGWRGKSGRLQDNADRIVETQGQTGAEQEDERVNQAFIHHASPMSALLERPGR</sequence>
<gene>
    <name evidence="2" type="ORF">EDC14_102560</name>
</gene>
<keyword evidence="3" id="KW-1185">Reference proteome</keyword>
<evidence type="ECO:0000313" key="2">
    <source>
        <dbReference type="EMBL" id="TCL62441.1"/>
    </source>
</evidence>
<protein>
    <submittedName>
        <fullName evidence="2">Uncharacterized protein</fullName>
    </submittedName>
</protein>
<dbReference type="AlphaFoldDB" id="A0A4R1R9P8"/>
<accession>A0A4R1R9P8</accession>
<feature type="region of interest" description="Disordered" evidence="1">
    <location>
        <begin position="35"/>
        <end position="58"/>
    </location>
</feature>
<proteinExistence type="predicted"/>
<dbReference type="Proteomes" id="UP000295008">
    <property type="component" value="Unassembled WGS sequence"/>
</dbReference>
<reference evidence="2 3" key="1">
    <citation type="submission" date="2019-03" db="EMBL/GenBank/DDBJ databases">
        <title>Genomic Encyclopedia of Type Strains, Phase IV (KMG-IV): sequencing the most valuable type-strain genomes for metagenomic binning, comparative biology and taxonomic classification.</title>
        <authorList>
            <person name="Goeker M."/>
        </authorList>
    </citation>
    <scope>NUCLEOTIDE SEQUENCE [LARGE SCALE GENOMIC DNA]</scope>
    <source>
        <strain evidence="2 3">LX-B</strain>
    </source>
</reference>
<name>A0A4R1R9P8_HYDET</name>
<comment type="caution">
    <text evidence="2">The sequence shown here is derived from an EMBL/GenBank/DDBJ whole genome shotgun (WGS) entry which is preliminary data.</text>
</comment>